<comment type="caution">
    <text evidence="4">The sequence shown here is derived from an EMBL/GenBank/DDBJ whole genome shotgun (WGS) entry which is preliminary data.</text>
</comment>
<feature type="compositionally biased region" description="Low complexity" evidence="1">
    <location>
        <begin position="33"/>
        <end position="54"/>
    </location>
</feature>
<dbReference type="Proteomes" id="UP000760494">
    <property type="component" value="Unassembled WGS sequence"/>
</dbReference>
<evidence type="ECO:0000313" key="5">
    <source>
        <dbReference type="Proteomes" id="UP000760494"/>
    </source>
</evidence>
<dbReference type="Pfam" id="PF01822">
    <property type="entry name" value="WSC"/>
    <property type="match status" value="1"/>
</dbReference>
<feature type="region of interest" description="Disordered" evidence="1">
    <location>
        <begin position="619"/>
        <end position="705"/>
    </location>
</feature>
<proteinExistence type="predicted"/>
<evidence type="ECO:0000256" key="2">
    <source>
        <dbReference type="SAM" id="SignalP"/>
    </source>
</evidence>
<dbReference type="InterPro" id="IPR002889">
    <property type="entry name" value="WSC_carb-bd"/>
</dbReference>
<gene>
    <name evidence="4" type="ORF">C2S_29</name>
</gene>
<feature type="region of interest" description="Disordered" evidence="1">
    <location>
        <begin position="244"/>
        <end position="330"/>
    </location>
</feature>
<feature type="domain" description="WSC" evidence="3">
    <location>
        <begin position="351"/>
        <end position="443"/>
    </location>
</feature>
<feature type="compositionally biased region" description="Polar residues" evidence="1">
    <location>
        <begin position="259"/>
        <end position="297"/>
    </location>
</feature>
<feature type="signal peptide" evidence="2">
    <location>
        <begin position="1"/>
        <end position="17"/>
    </location>
</feature>
<dbReference type="AlphaFoldDB" id="A0A9Q9R8B7"/>
<sequence length="1100" mass="114144">MRLSSGLLLASASSALGQFNQFTRFTNTSTSAVETSTSPTEFETSSVPSTASIETTSTRVEATASSSASAFAPIVLNLKDAILGPGSSFYPPPDGDTILMSPVGSGSILKRRAGTVPFPVIAPLNLPNNAGSTLKQQISSTLASASRAGFYSLQVANVSCAGAIVCPSGFRKRDESSPCAFQVISNGEVIQIQPIPEGFSGRIEISTNPFVLQLENELKLEQSCGDVIVPVVLEAVTLKDAQGATPTPIPTPSIGVPTGSETDSSTETNTAEFTTNSEGETILPTTRSQDFTTNSKGETVFPTGTDIATNSEGATTNSEGETVFPTSTSTSTISATSTSTSVAGFPGDVGGFSLFGCAASTSGFPTFTLAESSALMDLDVCAGLCEGRAYFGVHDTACYCGDVYDFDSTVFYNLDQCDIECPGDKMQFCGGEVENKLRARQVISSNILLTLYARAEAVVSLTESVTQTVTNQETIVTTFTTVASDESIATEVVTATQVCVDGKCHSSGSRNVAVYIFVEINGSECDGQWVYISEPCPGGQQYIPHLCLDGKCASIKVYKPQKCPDWYNYKSFFVPSDCTTCAQGKISYQPWDKSWGMPDNCNDQVPICDTLECPSQQPVVKPHHGISWNSTITHGGSGGGYSPSPNGGSSGGSSSGSNGGSSSGSNGGLSGGSSGGSSSGSNGGSSSGSQGDTEGSGSSGSKGSYPSTVPIISGAIKQTSGKVNGSAFCSTYIQSTITSTVIPVSTKSVFVTKSTKTTIAAVTTVRTTVTVVNLSTKIATVSTVITRTSTAFITDYQTATSSFISTTTPSDTYTLQRVGTITQQVTQTTTKAAATTVTTVVDTAITTVVPASVVYTGGTTTVSTILYTTAAASVVVIPEAEVHCGVVGSSGSTPVDIRGVSISFGECKEIRDSYREDTVAVDTSSGTTFYDLGCTSATPPAAAVTTKVTAKSSETVITAQTRDVTSTVTNRLSTVITDKKTSTSVLSTTTTITSSQIVAQTNHQAATTTQVKTYIVTNFDHLVYVYKTQFITSTNFNTVTTTSTRTVPNTRYNTVVVTSTQPTTVTKDVYTTSRTVLSTRTLFTGGSTITSGTTTIYGTI</sequence>
<name>A0A9Q9R8B7_FUSFU</name>
<feature type="region of interest" description="Disordered" evidence="1">
    <location>
        <begin position="29"/>
        <end position="54"/>
    </location>
</feature>
<accession>A0A9Q9R8B7</accession>
<dbReference type="PROSITE" id="PS51212">
    <property type="entry name" value="WSC"/>
    <property type="match status" value="1"/>
</dbReference>
<organism evidence="4 5">
    <name type="scientific">Fusarium fujikuroi</name>
    <name type="common">Bakanae and foot rot disease fungus</name>
    <name type="synonym">Gibberella fujikuroi</name>
    <dbReference type="NCBI Taxonomy" id="5127"/>
    <lineage>
        <taxon>Eukaryota</taxon>
        <taxon>Fungi</taxon>
        <taxon>Dikarya</taxon>
        <taxon>Ascomycota</taxon>
        <taxon>Pezizomycotina</taxon>
        <taxon>Sordariomycetes</taxon>
        <taxon>Hypocreomycetidae</taxon>
        <taxon>Hypocreales</taxon>
        <taxon>Nectriaceae</taxon>
        <taxon>Fusarium</taxon>
        <taxon>Fusarium fujikuroi species complex</taxon>
    </lineage>
</organism>
<evidence type="ECO:0000313" key="4">
    <source>
        <dbReference type="EMBL" id="VTT55141.1"/>
    </source>
</evidence>
<dbReference type="EMBL" id="CABFJX010000001">
    <property type="protein sequence ID" value="VTT55141.1"/>
    <property type="molecule type" value="Genomic_DNA"/>
</dbReference>
<evidence type="ECO:0000256" key="1">
    <source>
        <dbReference type="SAM" id="MobiDB-lite"/>
    </source>
</evidence>
<feature type="compositionally biased region" description="Polar residues" evidence="1">
    <location>
        <begin position="306"/>
        <end position="320"/>
    </location>
</feature>
<reference evidence="4" key="1">
    <citation type="submission" date="2019-05" db="EMBL/GenBank/DDBJ databases">
        <authorList>
            <person name="Piombo E."/>
        </authorList>
    </citation>
    <scope>NUCLEOTIDE SEQUENCE</scope>
    <source>
        <strain evidence="4">C2S</strain>
    </source>
</reference>
<evidence type="ECO:0000259" key="3">
    <source>
        <dbReference type="PROSITE" id="PS51212"/>
    </source>
</evidence>
<protein>
    <recommendedName>
        <fullName evidence="3">WSC domain-containing protein</fullName>
    </recommendedName>
</protein>
<feature type="chain" id="PRO_5040122856" description="WSC domain-containing protein" evidence="2">
    <location>
        <begin position="18"/>
        <end position="1100"/>
    </location>
</feature>
<keyword evidence="2" id="KW-0732">Signal</keyword>
<feature type="compositionally biased region" description="Low complexity" evidence="1">
    <location>
        <begin position="687"/>
        <end position="704"/>
    </location>
</feature>
<feature type="compositionally biased region" description="Gly residues" evidence="1">
    <location>
        <begin position="648"/>
        <end position="686"/>
    </location>
</feature>